<keyword evidence="4" id="KW-1133">Transmembrane helix</keyword>
<evidence type="ECO:0000256" key="3">
    <source>
        <dbReference type="ARBA" id="ARBA00023163"/>
    </source>
</evidence>
<name>A0ABN6L7I4_9BACT</name>
<evidence type="ECO:0000256" key="2">
    <source>
        <dbReference type="ARBA" id="ARBA00023125"/>
    </source>
</evidence>
<feature type="transmembrane region" description="Helical" evidence="4">
    <location>
        <begin position="118"/>
        <end position="143"/>
    </location>
</feature>
<feature type="transmembrane region" description="Helical" evidence="4">
    <location>
        <begin position="6"/>
        <end position="23"/>
    </location>
</feature>
<organism evidence="6 7">
    <name type="scientific">Persicobacter psychrovividus</name>
    <dbReference type="NCBI Taxonomy" id="387638"/>
    <lineage>
        <taxon>Bacteria</taxon>
        <taxon>Pseudomonadati</taxon>
        <taxon>Bacteroidota</taxon>
        <taxon>Cytophagia</taxon>
        <taxon>Cytophagales</taxon>
        <taxon>Persicobacteraceae</taxon>
        <taxon>Persicobacter</taxon>
    </lineage>
</organism>
<feature type="transmembrane region" description="Helical" evidence="4">
    <location>
        <begin position="61"/>
        <end position="81"/>
    </location>
</feature>
<keyword evidence="4" id="KW-0812">Transmembrane</keyword>
<dbReference type="PANTHER" id="PTHR43280:SF2">
    <property type="entry name" value="HTH-TYPE TRANSCRIPTIONAL REGULATOR EXSA"/>
    <property type="match status" value="1"/>
</dbReference>
<reference evidence="6 7" key="1">
    <citation type="submission" date="2021-12" db="EMBL/GenBank/DDBJ databases">
        <title>Genome sequencing of bacteria with rrn-lacking chromosome and rrn-plasmid.</title>
        <authorList>
            <person name="Anda M."/>
            <person name="Iwasaki W."/>
        </authorList>
    </citation>
    <scope>NUCLEOTIDE SEQUENCE [LARGE SCALE GENOMIC DNA]</scope>
    <source>
        <strain evidence="6 7">NBRC 101262</strain>
    </source>
</reference>
<dbReference type="Pfam" id="PF12833">
    <property type="entry name" value="HTH_18"/>
    <property type="match status" value="1"/>
</dbReference>
<protein>
    <recommendedName>
        <fullName evidence="5">HTH araC/xylS-type domain-containing protein</fullName>
    </recommendedName>
</protein>
<proteinExistence type="predicted"/>
<dbReference type="EMBL" id="AP025292">
    <property type="protein sequence ID" value="BDC99164.1"/>
    <property type="molecule type" value="Genomic_DNA"/>
</dbReference>
<dbReference type="InterPro" id="IPR009057">
    <property type="entry name" value="Homeodomain-like_sf"/>
</dbReference>
<feature type="domain" description="HTH araC/xylS-type" evidence="5">
    <location>
        <begin position="260"/>
        <end position="361"/>
    </location>
</feature>
<keyword evidence="7" id="KW-1185">Reference proteome</keyword>
<dbReference type="SMART" id="SM00342">
    <property type="entry name" value="HTH_ARAC"/>
    <property type="match status" value="1"/>
</dbReference>
<evidence type="ECO:0000259" key="5">
    <source>
        <dbReference type="PROSITE" id="PS01124"/>
    </source>
</evidence>
<feature type="transmembrane region" description="Helical" evidence="4">
    <location>
        <begin position="202"/>
        <end position="227"/>
    </location>
</feature>
<feature type="transmembrane region" description="Helical" evidence="4">
    <location>
        <begin position="30"/>
        <end position="49"/>
    </location>
</feature>
<dbReference type="InterPro" id="IPR018060">
    <property type="entry name" value="HTH_AraC"/>
</dbReference>
<sequence>MTIALFFWSFLQCTLTGLAITYFKKTKLNLILAGVFLTMALNILLQYYFRFTNLKFEQPQLLFICDVLDLMLPSFILWYSTCLYGKAPTKKHLWYFLPPFVSLIINTSYVLLAQDFSFRIFIGSHLHVTLLTAIVGWKAFVLYRIHQMYHQVKDKVNPKQKDDLLWPKMLIGFEAVILYIAVLQLCYHTLIAPFTNIQPENIIWQLVQLNYIIFNSSIIFLTMFYALKFPKSFSGKGIIIKEEKKEGFGENLDQYLPQLNELINEQSVHLDTELNERKLAEKMQIHTYLLSKVLNEELGKTFSEFINEHRVETAKTIIANDHEKAFTNYAIAVDSGFGSESVFYVNFKKITGMTPRQYRTQLRKMAS</sequence>
<dbReference type="PANTHER" id="PTHR43280">
    <property type="entry name" value="ARAC-FAMILY TRANSCRIPTIONAL REGULATOR"/>
    <property type="match status" value="1"/>
</dbReference>
<dbReference type="Gene3D" id="1.10.10.60">
    <property type="entry name" value="Homeodomain-like"/>
    <property type="match status" value="2"/>
</dbReference>
<dbReference type="SUPFAM" id="SSF46689">
    <property type="entry name" value="Homeodomain-like"/>
    <property type="match status" value="1"/>
</dbReference>
<keyword evidence="2" id="KW-0238">DNA-binding</keyword>
<dbReference type="Proteomes" id="UP001354989">
    <property type="component" value="Chromosome"/>
</dbReference>
<evidence type="ECO:0000313" key="6">
    <source>
        <dbReference type="EMBL" id="BDC99164.1"/>
    </source>
</evidence>
<feature type="transmembrane region" description="Helical" evidence="4">
    <location>
        <begin position="93"/>
        <end position="112"/>
    </location>
</feature>
<keyword evidence="1" id="KW-0805">Transcription regulation</keyword>
<evidence type="ECO:0000313" key="7">
    <source>
        <dbReference type="Proteomes" id="UP001354989"/>
    </source>
</evidence>
<evidence type="ECO:0000256" key="4">
    <source>
        <dbReference type="SAM" id="Phobius"/>
    </source>
</evidence>
<accession>A0ABN6L7I4</accession>
<evidence type="ECO:0000256" key="1">
    <source>
        <dbReference type="ARBA" id="ARBA00023015"/>
    </source>
</evidence>
<feature type="transmembrane region" description="Helical" evidence="4">
    <location>
        <begin position="164"/>
        <end position="190"/>
    </location>
</feature>
<dbReference type="PROSITE" id="PS01124">
    <property type="entry name" value="HTH_ARAC_FAMILY_2"/>
    <property type="match status" value="1"/>
</dbReference>
<keyword evidence="4" id="KW-0472">Membrane</keyword>
<gene>
    <name evidence="6" type="ORF">PEPS_14450</name>
</gene>
<keyword evidence="3" id="KW-0804">Transcription</keyword>